<protein>
    <submittedName>
        <fullName evidence="2">Uncharacterized protein</fullName>
    </submittedName>
</protein>
<evidence type="ECO:0000256" key="1">
    <source>
        <dbReference type="SAM" id="MobiDB-lite"/>
    </source>
</evidence>
<dbReference type="Proteomes" id="UP000735302">
    <property type="component" value="Unassembled WGS sequence"/>
</dbReference>
<organism evidence="2 3">
    <name type="scientific">Plakobranchus ocellatus</name>
    <dbReference type="NCBI Taxonomy" id="259542"/>
    <lineage>
        <taxon>Eukaryota</taxon>
        <taxon>Metazoa</taxon>
        <taxon>Spiralia</taxon>
        <taxon>Lophotrochozoa</taxon>
        <taxon>Mollusca</taxon>
        <taxon>Gastropoda</taxon>
        <taxon>Heterobranchia</taxon>
        <taxon>Euthyneura</taxon>
        <taxon>Panpulmonata</taxon>
        <taxon>Sacoglossa</taxon>
        <taxon>Placobranchoidea</taxon>
        <taxon>Plakobranchidae</taxon>
        <taxon>Plakobranchus</taxon>
    </lineage>
</organism>
<reference evidence="2 3" key="1">
    <citation type="journal article" date="2021" name="Elife">
        <title>Chloroplast acquisition without the gene transfer in kleptoplastic sea slugs, Plakobranchus ocellatus.</title>
        <authorList>
            <person name="Maeda T."/>
            <person name="Takahashi S."/>
            <person name="Yoshida T."/>
            <person name="Shimamura S."/>
            <person name="Takaki Y."/>
            <person name="Nagai Y."/>
            <person name="Toyoda A."/>
            <person name="Suzuki Y."/>
            <person name="Arimoto A."/>
            <person name="Ishii H."/>
            <person name="Satoh N."/>
            <person name="Nishiyama T."/>
            <person name="Hasebe M."/>
            <person name="Maruyama T."/>
            <person name="Minagawa J."/>
            <person name="Obokata J."/>
            <person name="Shigenobu S."/>
        </authorList>
    </citation>
    <scope>NUCLEOTIDE SEQUENCE [LARGE SCALE GENOMIC DNA]</scope>
</reference>
<sequence length="109" mass="12389">MRKQQKTRKTELDAQEKRDFVCVCVYVRERGDWFWFFLYIPSLQDGDLRLLGPPFGRGADGGAHTRDRRVPADLRAKLLAAMPSLSSGRGDDQTSGNTWPEIKSVTTMN</sequence>
<gene>
    <name evidence="2" type="ORF">PoB_003645400</name>
</gene>
<feature type="compositionally biased region" description="Polar residues" evidence="1">
    <location>
        <begin position="93"/>
        <end position="109"/>
    </location>
</feature>
<feature type="region of interest" description="Disordered" evidence="1">
    <location>
        <begin position="84"/>
        <end position="109"/>
    </location>
</feature>
<dbReference type="EMBL" id="BLXT01004129">
    <property type="protein sequence ID" value="GFO09949.1"/>
    <property type="molecule type" value="Genomic_DNA"/>
</dbReference>
<accession>A0AAV4AQ90</accession>
<keyword evidence="3" id="KW-1185">Reference proteome</keyword>
<dbReference type="AlphaFoldDB" id="A0AAV4AQ90"/>
<evidence type="ECO:0000313" key="3">
    <source>
        <dbReference type="Proteomes" id="UP000735302"/>
    </source>
</evidence>
<name>A0AAV4AQ90_9GAST</name>
<comment type="caution">
    <text evidence="2">The sequence shown here is derived from an EMBL/GenBank/DDBJ whole genome shotgun (WGS) entry which is preliminary data.</text>
</comment>
<evidence type="ECO:0000313" key="2">
    <source>
        <dbReference type="EMBL" id="GFO09949.1"/>
    </source>
</evidence>
<proteinExistence type="predicted"/>